<dbReference type="PROSITE" id="PS50089">
    <property type="entry name" value="ZF_RING_2"/>
    <property type="match status" value="1"/>
</dbReference>
<dbReference type="AlphaFoldDB" id="A0A081NF60"/>
<dbReference type="GO" id="GO:0016567">
    <property type="term" value="P:protein ubiquitination"/>
    <property type="evidence" value="ECO:0007669"/>
    <property type="project" value="UniProtKB-UniPathway"/>
</dbReference>
<dbReference type="SMART" id="SM00184">
    <property type="entry name" value="RING"/>
    <property type="match status" value="1"/>
</dbReference>
<dbReference type="Pfam" id="PF13639">
    <property type="entry name" value="zf-RING_2"/>
    <property type="match status" value="1"/>
</dbReference>
<sequence>MNVSNAYCFSGSGDSFNIKEKNITDESCNICIDVFSADLKIAETPCKHLFHVACLKEWLNTNIGSRKIETCPTCRSHIGAITSGLNKLESERKDNNSAAQNMLQRAKADIENMLQGRSHASAKYILEDLEFASQHGLSAESLPLGAKVKLERAKTDIENMLQGRSHASAKYILEDLEFASQHGLSAESLPLEAKVKLERAKTDIQNMLQGRSHASAKYILEDLEFASQYGYSGEAQILVETMNQKEA</sequence>
<evidence type="ECO:0000256" key="1">
    <source>
        <dbReference type="ARBA" id="ARBA00022723"/>
    </source>
</evidence>
<dbReference type="UniPathway" id="UPA00143"/>
<dbReference type="InterPro" id="IPR013083">
    <property type="entry name" value="Znf_RING/FYVE/PHD"/>
</dbReference>
<dbReference type="Gene3D" id="3.30.40.10">
    <property type="entry name" value="Zinc/RING finger domain, C3HC4 (zinc finger)"/>
    <property type="match status" value="1"/>
</dbReference>
<evidence type="ECO:0000256" key="3">
    <source>
        <dbReference type="ARBA" id="ARBA00022833"/>
    </source>
</evidence>
<name>A0A081NF60_9GAMM</name>
<keyword evidence="6" id="KW-1185">Reference proteome</keyword>
<protein>
    <recommendedName>
        <fullName evidence="4">RING-type domain-containing protein</fullName>
    </recommendedName>
</protein>
<dbReference type="Proteomes" id="UP000028073">
    <property type="component" value="Unassembled WGS sequence"/>
</dbReference>
<reference evidence="5 6" key="1">
    <citation type="submission" date="2014-06" db="EMBL/GenBank/DDBJ databases">
        <title>Whole Genome Sequences of Three Symbiotic Endozoicomonas Bacteria.</title>
        <authorList>
            <person name="Neave M.J."/>
            <person name="Apprill A."/>
            <person name="Voolstra C.R."/>
        </authorList>
    </citation>
    <scope>NUCLEOTIDE SEQUENCE [LARGE SCALE GENOMIC DNA]</scope>
    <source>
        <strain evidence="5 6">DSM 25634</strain>
    </source>
</reference>
<dbReference type="GO" id="GO:0008270">
    <property type="term" value="F:zinc ion binding"/>
    <property type="evidence" value="ECO:0007669"/>
    <property type="project" value="UniProtKB-KW"/>
</dbReference>
<evidence type="ECO:0000256" key="2">
    <source>
        <dbReference type="ARBA" id="ARBA00022771"/>
    </source>
</evidence>
<accession>A0A081NF60</accession>
<dbReference type="InterPro" id="IPR011016">
    <property type="entry name" value="Znf_RING-CH"/>
</dbReference>
<evidence type="ECO:0000313" key="6">
    <source>
        <dbReference type="Proteomes" id="UP000028073"/>
    </source>
</evidence>
<dbReference type="EMBL" id="JOKH01000003">
    <property type="protein sequence ID" value="KEQ17083.1"/>
    <property type="molecule type" value="Genomic_DNA"/>
</dbReference>
<dbReference type="SMART" id="SM00744">
    <property type="entry name" value="RINGv"/>
    <property type="match status" value="1"/>
</dbReference>
<keyword evidence="2" id="KW-0863">Zinc-finger</keyword>
<evidence type="ECO:0000313" key="5">
    <source>
        <dbReference type="EMBL" id="KEQ17083.1"/>
    </source>
</evidence>
<dbReference type="RefSeq" id="WP_034836920.1">
    <property type="nucleotide sequence ID" value="NZ_JOKH01000003.1"/>
</dbReference>
<evidence type="ECO:0000259" key="4">
    <source>
        <dbReference type="PROSITE" id="PS50089"/>
    </source>
</evidence>
<dbReference type="CDD" id="cd16448">
    <property type="entry name" value="RING-H2"/>
    <property type="match status" value="1"/>
</dbReference>
<proteinExistence type="predicted"/>
<organism evidence="5 6">
    <name type="scientific">Endozoicomonas numazuensis</name>
    <dbReference type="NCBI Taxonomy" id="1137799"/>
    <lineage>
        <taxon>Bacteria</taxon>
        <taxon>Pseudomonadati</taxon>
        <taxon>Pseudomonadota</taxon>
        <taxon>Gammaproteobacteria</taxon>
        <taxon>Oceanospirillales</taxon>
        <taxon>Endozoicomonadaceae</taxon>
        <taxon>Endozoicomonas</taxon>
    </lineage>
</organism>
<keyword evidence="1" id="KW-0479">Metal-binding</keyword>
<dbReference type="PANTHER" id="PTHR45969:SF71">
    <property type="entry name" value="CHROMOSOME UNDETERMINED SCAFFOLD_5, WHOLE GENOME SHOTGUN SEQUENCE"/>
    <property type="match status" value="1"/>
</dbReference>
<dbReference type="SUPFAM" id="SSF57850">
    <property type="entry name" value="RING/U-box"/>
    <property type="match status" value="1"/>
</dbReference>
<dbReference type="STRING" id="1137799.GZ78_14435"/>
<dbReference type="SMART" id="SM01197">
    <property type="entry name" value="FANCL_C"/>
    <property type="match status" value="1"/>
</dbReference>
<keyword evidence="3" id="KW-0862">Zinc</keyword>
<gene>
    <name evidence="5" type="ORF">GZ78_14435</name>
</gene>
<dbReference type="PANTHER" id="PTHR45969">
    <property type="entry name" value="RING ZINC FINGER PROTEIN-RELATED"/>
    <property type="match status" value="1"/>
</dbReference>
<dbReference type="InterPro" id="IPR001841">
    <property type="entry name" value="Znf_RING"/>
</dbReference>
<dbReference type="OrthoDB" id="5621694at2"/>
<comment type="caution">
    <text evidence="5">The sequence shown here is derived from an EMBL/GenBank/DDBJ whole genome shotgun (WGS) entry which is preliminary data.</text>
</comment>
<feature type="domain" description="RING-type" evidence="4">
    <location>
        <begin position="28"/>
        <end position="75"/>
    </location>
</feature>